<evidence type="ECO:0000313" key="2">
    <source>
        <dbReference type="EMBL" id="GBG23725.1"/>
    </source>
</evidence>
<dbReference type="EMBL" id="BDUD01000010">
    <property type="protein sequence ID" value="GBG23725.1"/>
    <property type="molecule type" value="Genomic_DNA"/>
</dbReference>
<accession>A0A2R5FZN3</accession>
<reference evidence="2 3" key="1">
    <citation type="submission" date="2017-06" db="EMBL/GenBank/DDBJ databases">
        <title>Genome sequencing of cyanobaciteial culture collection at National Institute for Environmental Studies (NIES).</title>
        <authorList>
            <person name="Hirose Y."/>
            <person name="Shimura Y."/>
            <person name="Fujisawa T."/>
            <person name="Nakamura Y."/>
            <person name="Kawachi M."/>
        </authorList>
    </citation>
    <scope>NUCLEOTIDE SEQUENCE [LARGE SCALE GENOMIC DNA]</scope>
    <source>
        <strain evidence="2 3">NIES-4072</strain>
    </source>
</reference>
<gene>
    <name evidence="2" type="ORF">NIES4072_74370</name>
</gene>
<sequence length="118" mass="13481">MGANEFNSESTPKQSDGDNRDADGGIEESESLLSRVRAEQREFETRINSLTDAVKEYAQVLSDIRELRVQRAEKRNLTVKVELERPVDSHEELDYGYSGVKEQPSPQTHHHRERGLSL</sequence>
<feature type="compositionally biased region" description="Basic residues" evidence="1">
    <location>
        <begin position="108"/>
        <end position="118"/>
    </location>
</feature>
<dbReference type="AlphaFoldDB" id="A0A2R5FZN3"/>
<feature type="region of interest" description="Disordered" evidence="1">
    <location>
        <begin position="92"/>
        <end position="118"/>
    </location>
</feature>
<proteinExistence type="predicted"/>
<protein>
    <submittedName>
        <fullName evidence="2">Uncharacterized protein</fullName>
    </submittedName>
</protein>
<comment type="caution">
    <text evidence="2">The sequence shown here is derived from an EMBL/GenBank/DDBJ whole genome shotgun (WGS) entry which is preliminary data.</text>
</comment>
<evidence type="ECO:0000313" key="3">
    <source>
        <dbReference type="Proteomes" id="UP000245124"/>
    </source>
</evidence>
<keyword evidence="3" id="KW-1185">Reference proteome</keyword>
<dbReference type="Proteomes" id="UP000245124">
    <property type="component" value="Unassembled WGS sequence"/>
</dbReference>
<evidence type="ECO:0000256" key="1">
    <source>
        <dbReference type="SAM" id="MobiDB-lite"/>
    </source>
</evidence>
<name>A0A2R5FZN3_NOSCO</name>
<feature type="compositionally biased region" description="Polar residues" evidence="1">
    <location>
        <begin position="1"/>
        <end position="14"/>
    </location>
</feature>
<feature type="region of interest" description="Disordered" evidence="1">
    <location>
        <begin position="1"/>
        <end position="34"/>
    </location>
</feature>
<organism evidence="2 3">
    <name type="scientific">Nostoc commune NIES-4072</name>
    <dbReference type="NCBI Taxonomy" id="2005467"/>
    <lineage>
        <taxon>Bacteria</taxon>
        <taxon>Bacillati</taxon>
        <taxon>Cyanobacteriota</taxon>
        <taxon>Cyanophyceae</taxon>
        <taxon>Nostocales</taxon>
        <taxon>Nostocaceae</taxon>
        <taxon>Nostoc</taxon>
    </lineage>
</organism>